<feature type="signal peptide" evidence="1">
    <location>
        <begin position="1"/>
        <end position="47"/>
    </location>
</feature>
<feature type="chain" id="PRO_5037021720" evidence="1">
    <location>
        <begin position="48"/>
        <end position="204"/>
    </location>
</feature>
<gene>
    <name evidence="2" type="ORF">I5E68_06110</name>
</gene>
<dbReference type="AlphaFoldDB" id="A0A931MKJ2"/>
<dbReference type="RefSeq" id="WP_197162071.1">
    <property type="nucleotide sequence ID" value="NZ_JADZGI010000001.1"/>
</dbReference>
<comment type="caution">
    <text evidence="2">The sequence shown here is derived from an EMBL/GenBank/DDBJ whole genome shotgun (WGS) entry which is preliminary data.</text>
</comment>
<reference evidence="2" key="1">
    <citation type="submission" date="2020-11" db="EMBL/GenBank/DDBJ databases">
        <title>Novosphingobium aureum sp. nov., a marine bacterium isolated from sediment of a salt flat.</title>
        <authorList>
            <person name="Yoo Y."/>
            <person name="Kim J.-J."/>
        </authorList>
    </citation>
    <scope>NUCLEOTIDE SEQUENCE</scope>
    <source>
        <strain evidence="2">YJ-S2-02</strain>
    </source>
</reference>
<organism evidence="2 3">
    <name type="scientific">Novosphingobium aureum</name>
    <dbReference type="NCBI Taxonomy" id="2792964"/>
    <lineage>
        <taxon>Bacteria</taxon>
        <taxon>Pseudomonadati</taxon>
        <taxon>Pseudomonadota</taxon>
        <taxon>Alphaproteobacteria</taxon>
        <taxon>Sphingomonadales</taxon>
        <taxon>Sphingomonadaceae</taxon>
        <taxon>Novosphingobium</taxon>
    </lineage>
</organism>
<protein>
    <submittedName>
        <fullName evidence="2">Uncharacterized protein</fullName>
    </submittedName>
</protein>
<dbReference type="EMBL" id="JADZGI010000001">
    <property type="protein sequence ID" value="MBH0112525.1"/>
    <property type="molecule type" value="Genomic_DNA"/>
</dbReference>
<keyword evidence="1" id="KW-0732">Signal</keyword>
<evidence type="ECO:0000313" key="2">
    <source>
        <dbReference type="EMBL" id="MBH0112525.1"/>
    </source>
</evidence>
<sequence length="204" mass="22261">MTDRPALHLASTAHAQREPRLLVMRRKVSVLAALAAASLLVPGVAMAQDTGASGRSGSLDRIAACRSIADDATRLACFDRESEQLIAAAEEGAVKVVDREEAQTIRKSLYGYAVPEVSLFKPVQDEQPEDLDKLNSTITAVRSLPRGHWQVTIAEGNAVWESTTKRRGLNPPKVGQKVEFEKAALGTYWMRINGQMGIKARRVN</sequence>
<keyword evidence="3" id="KW-1185">Reference proteome</keyword>
<evidence type="ECO:0000313" key="3">
    <source>
        <dbReference type="Proteomes" id="UP000617634"/>
    </source>
</evidence>
<dbReference type="InterPro" id="IPR016987">
    <property type="entry name" value="UCP023238"/>
</dbReference>
<proteinExistence type="predicted"/>
<evidence type="ECO:0000256" key="1">
    <source>
        <dbReference type="SAM" id="SignalP"/>
    </source>
</evidence>
<name>A0A931MKJ2_9SPHN</name>
<dbReference type="Proteomes" id="UP000617634">
    <property type="component" value="Unassembled WGS sequence"/>
</dbReference>
<accession>A0A931MKJ2</accession>
<dbReference type="PIRSF" id="PIRSF032038">
    <property type="entry name" value="UCP023238"/>
    <property type="match status" value="1"/>
</dbReference>